<feature type="signal peptide" evidence="2">
    <location>
        <begin position="1"/>
        <end position="19"/>
    </location>
</feature>
<evidence type="ECO:0000256" key="2">
    <source>
        <dbReference type="SAM" id="SignalP"/>
    </source>
</evidence>
<feature type="region of interest" description="Disordered" evidence="1">
    <location>
        <begin position="83"/>
        <end position="103"/>
    </location>
</feature>
<feature type="compositionally biased region" description="Acidic residues" evidence="1">
    <location>
        <begin position="83"/>
        <end position="102"/>
    </location>
</feature>
<dbReference type="RefSeq" id="XP_064703651.1">
    <property type="nucleotide sequence ID" value="XM_064849427.1"/>
</dbReference>
<sequence length="136" mass="14621">MKTIIAAFLALSALAMVIAGDVDRDDIPEQCTSVCVNLPDVSTECDRLFDADRDETACICASAGAEEAIPLCAACIEHYDDSDNDDDDDDDNSDNDDDDNDVSELLRSCGFSTVTFNPASTYTVRNIIPAATLLKE</sequence>
<evidence type="ECO:0000313" key="3">
    <source>
        <dbReference type="EMBL" id="KAK5048193.1"/>
    </source>
</evidence>
<evidence type="ECO:0000256" key="1">
    <source>
        <dbReference type="SAM" id="MobiDB-lite"/>
    </source>
</evidence>
<dbReference type="Proteomes" id="UP001358417">
    <property type="component" value="Unassembled WGS sequence"/>
</dbReference>
<evidence type="ECO:0000313" key="4">
    <source>
        <dbReference type="Proteomes" id="UP001358417"/>
    </source>
</evidence>
<dbReference type="GeneID" id="89974037"/>
<feature type="chain" id="PRO_5043597515" description="Extracellular membrane protein CFEM domain-containing protein" evidence="2">
    <location>
        <begin position="20"/>
        <end position="136"/>
    </location>
</feature>
<comment type="caution">
    <text evidence="3">The sequence shown here is derived from an EMBL/GenBank/DDBJ whole genome shotgun (WGS) entry which is preliminary data.</text>
</comment>
<proteinExistence type="predicted"/>
<name>A0AAV9N521_9EURO</name>
<organism evidence="3 4">
    <name type="scientific">Exophiala bonariae</name>
    <dbReference type="NCBI Taxonomy" id="1690606"/>
    <lineage>
        <taxon>Eukaryota</taxon>
        <taxon>Fungi</taxon>
        <taxon>Dikarya</taxon>
        <taxon>Ascomycota</taxon>
        <taxon>Pezizomycotina</taxon>
        <taxon>Eurotiomycetes</taxon>
        <taxon>Chaetothyriomycetidae</taxon>
        <taxon>Chaetothyriales</taxon>
        <taxon>Herpotrichiellaceae</taxon>
        <taxon>Exophiala</taxon>
    </lineage>
</organism>
<dbReference type="AlphaFoldDB" id="A0AAV9N521"/>
<accession>A0AAV9N521</accession>
<reference evidence="3 4" key="1">
    <citation type="submission" date="2023-08" db="EMBL/GenBank/DDBJ databases">
        <title>Black Yeasts Isolated from many extreme environments.</title>
        <authorList>
            <person name="Coleine C."/>
            <person name="Stajich J.E."/>
            <person name="Selbmann L."/>
        </authorList>
    </citation>
    <scope>NUCLEOTIDE SEQUENCE [LARGE SCALE GENOMIC DNA]</scope>
    <source>
        <strain evidence="3 4">CCFEE 5792</strain>
    </source>
</reference>
<protein>
    <recommendedName>
        <fullName evidence="5">Extracellular membrane protein CFEM domain-containing protein</fullName>
    </recommendedName>
</protein>
<evidence type="ECO:0008006" key="5">
    <source>
        <dbReference type="Google" id="ProtNLM"/>
    </source>
</evidence>
<keyword evidence="4" id="KW-1185">Reference proteome</keyword>
<dbReference type="EMBL" id="JAVRRD010000022">
    <property type="protein sequence ID" value="KAK5048193.1"/>
    <property type="molecule type" value="Genomic_DNA"/>
</dbReference>
<keyword evidence="2" id="KW-0732">Signal</keyword>
<gene>
    <name evidence="3" type="ORF">LTR84_005863</name>
</gene>